<dbReference type="InterPro" id="IPR027417">
    <property type="entry name" value="P-loop_NTPase"/>
</dbReference>
<dbReference type="EMBL" id="JACSQE010000016">
    <property type="protein sequence ID" value="MBD8000377.1"/>
    <property type="molecule type" value="Genomic_DNA"/>
</dbReference>
<feature type="domain" description="Polyphosphate kinase-2-related" evidence="2">
    <location>
        <begin position="70"/>
        <end position="292"/>
    </location>
</feature>
<reference evidence="3 4" key="1">
    <citation type="submission" date="2020-08" db="EMBL/GenBank/DDBJ databases">
        <title>A Genomic Blueprint of the Chicken Gut Microbiome.</title>
        <authorList>
            <person name="Gilroy R."/>
            <person name="Ravi A."/>
            <person name="Getino M."/>
            <person name="Pursley I."/>
            <person name="Horton D.L."/>
            <person name="Alikhan N.-F."/>
            <person name="Baker D."/>
            <person name="Gharbi K."/>
            <person name="Hall N."/>
            <person name="Watson M."/>
            <person name="Adriaenssens E.M."/>
            <person name="Foster-Nyarko E."/>
            <person name="Jarju S."/>
            <person name="Secka A."/>
            <person name="Antonio M."/>
            <person name="Oren A."/>
            <person name="Chaudhuri R."/>
            <person name="La Ragione R.M."/>
            <person name="Hildebrand F."/>
            <person name="Pallen M.J."/>
        </authorList>
    </citation>
    <scope>NUCLEOTIDE SEQUENCE [LARGE SCALE GENOMIC DNA]</scope>
    <source>
        <strain evidence="3 4">Sa2CUA8</strain>
    </source>
</reference>
<name>A0ABR8V6H1_9CELL</name>
<dbReference type="PANTHER" id="PTHR34383">
    <property type="entry name" value="POLYPHOSPHATE:AMP PHOSPHOTRANSFERASE-RELATED"/>
    <property type="match status" value="1"/>
</dbReference>
<evidence type="ECO:0000313" key="3">
    <source>
        <dbReference type="EMBL" id="MBD8000377.1"/>
    </source>
</evidence>
<evidence type="ECO:0000259" key="2">
    <source>
        <dbReference type="Pfam" id="PF03976"/>
    </source>
</evidence>
<gene>
    <name evidence="3" type="ORF">H9640_17635</name>
</gene>
<accession>A0ABR8V6H1</accession>
<sequence length="315" mass="35272">MGKHSSDPAAPPHPSGAVLDPASRRARGRAGARRSLDWEVPPVEALRAPRGLDLATFDRAATPGWSQGRKDAERLLDAHADELSELQERLFAEGRSGGNRSVLLVLQGMDTAGKGGIVRHVIGLVDPQGVQHTSFGVPTAEERRHDFLWRIRRALPDPGYLGVFDRSHYEDVLVARVDDLVPPEVWEARYDQINAFEADLVESGTTIVKVALFVSLDEQKARLRERLERPEKHWKYNPGDIDARLKWPAYQEAYQAAIERTNTEVAPWYVVPADAKWFARVAVSELVLDSLRRLDLGWPPADFDVATELRRLESA</sequence>
<evidence type="ECO:0000313" key="4">
    <source>
        <dbReference type="Proteomes" id="UP000633601"/>
    </source>
</evidence>
<evidence type="ECO:0000256" key="1">
    <source>
        <dbReference type="SAM" id="MobiDB-lite"/>
    </source>
</evidence>
<comment type="caution">
    <text evidence="3">The sequence shown here is derived from an EMBL/GenBank/DDBJ whole genome shotgun (WGS) entry which is preliminary data.</text>
</comment>
<feature type="region of interest" description="Disordered" evidence="1">
    <location>
        <begin position="1"/>
        <end position="33"/>
    </location>
</feature>
<proteinExistence type="predicted"/>
<dbReference type="Proteomes" id="UP000633601">
    <property type="component" value="Unassembled WGS sequence"/>
</dbReference>
<dbReference type="InterPro" id="IPR022300">
    <property type="entry name" value="PPK2-rel_1"/>
</dbReference>
<dbReference type="RefSeq" id="WP_191792077.1">
    <property type="nucleotide sequence ID" value="NZ_JACSQE010000016.1"/>
</dbReference>
<dbReference type="InterPro" id="IPR022488">
    <property type="entry name" value="PPK2-related"/>
</dbReference>
<keyword evidence="3" id="KW-0418">Kinase</keyword>
<dbReference type="Pfam" id="PF03976">
    <property type="entry name" value="PPK2"/>
    <property type="match status" value="1"/>
</dbReference>
<dbReference type="Gene3D" id="3.40.50.300">
    <property type="entry name" value="P-loop containing nucleotide triphosphate hydrolases"/>
    <property type="match status" value="1"/>
</dbReference>
<dbReference type="PANTHER" id="PTHR34383:SF3">
    <property type="entry name" value="POLYPHOSPHATE:AMP PHOSPHOTRANSFERASE"/>
    <property type="match status" value="1"/>
</dbReference>
<keyword evidence="4" id="KW-1185">Reference proteome</keyword>
<dbReference type="GO" id="GO:0016301">
    <property type="term" value="F:kinase activity"/>
    <property type="evidence" value="ECO:0007669"/>
    <property type="project" value="UniProtKB-KW"/>
</dbReference>
<keyword evidence="3" id="KW-0808">Transferase</keyword>
<dbReference type="NCBIfam" id="TIGR03709">
    <property type="entry name" value="PPK2_rel_1"/>
    <property type="match status" value="1"/>
</dbReference>
<organism evidence="3 4">
    <name type="scientific">Oerskovia gallyi</name>
    <dbReference type="NCBI Taxonomy" id="2762226"/>
    <lineage>
        <taxon>Bacteria</taxon>
        <taxon>Bacillati</taxon>
        <taxon>Actinomycetota</taxon>
        <taxon>Actinomycetes</taxon>
        <taxon>Micrococcales</taxon>
        <taxon>Cellulomonadaceae</taxon>
        <taxon>Oerskovia</taxon>
    </lineage>
</organism>
<protein>
    <submittedName>
        <fullName evidence="3">Polyphosphate kinase 2 family protein</fullName>
    </submittedName>
</protein>
<dbReference type="SUPFAM" id="SSF52540">
    <property type="entry name" value="P-loop containing nucleoside triphosphate hydrolases"/>
    <property type="match status" value="1"/>
</dbReference>